<reference evidence="5" key="1">
    <citation type="journal article" date="2021" name="Nat. Commun.">
        <title>Genetic determinants of endophytism in the Arabidopsis root mycobiome.</title>
        <authorList>
            <person name="Mesny F."/>
            <person name="Miyauchi S."/>
            <person name="Thiergart T."/>
            <person name="Pickel B."/>
            <person name="Atanasova L."/>
            <person name="Karlsson M."/>
            <person name="Huettel B."/>
            <person name="Barry K.W."/>
            <person name="Haridas S."/>
            <person name="Chen C."/>
            <person name="Bauer D."/>
            <person name="Andreopoulos W."/>
            <person name="Pangilinan J."/>
            <person name="LaButti K."/>
            <person name="Riley R."/>
            <person name="Lipzen A."/>
            <person name="Clum A."/>
            <person name="Drula E."/>
            <person name="Henrissat B."/>
            <person name="Kohler A."/>
            <person name="Grigoriev I.V."/>
            <person name="Martin F.M."/>
            <person name="Hacquard S."/>
        </authorList>
    </citation>
    <scope>NUCLEOTIDE SEQUENCE</scope>
    <source>
        <strain evidence="5">MPI-SDFR-AT-0117</strain>
    </source>
</reference>
<feature type="domain" description="AMP-dependent synthetase/ligase" evidence="3">
    <location>
        <begin position="34"/>
        <end position="391"/>
    </location>
</feature>
<name>A0A9P9A7U4_9PEZI</name>
<comment type="caution">
    <text evidence="5">The sequence shown here is derived from an EMBL/GenBank/DDBJ whole genome shotgun (WGS) entry which is preliminary data.</text>
</comment>
<dbReference type="InterPro" id="IPR025110">
    <property type="entry name" value="AMP-bd_C"/>
</dbReference>
<comment type="similarity">
    <text evidence="1">Belongs to the ATP-dependent AMP-binding enzyme family.</text>
</comment>
<dbReference type="GO" id="GO:0019748">
    <property type="term" value="P:secondary metabolic process"/>
    <property type="evidence" value="ECO:0007669"/>
    <property type="project" value="TreeGrafter"/>
</dbReference>
<dbReference type="InterPro" id="IPR045851">
    <property type="entry name" value="AMP-bd_C_sf"/>
</dbReference>
<dbReference type="Gene3D" id="3.40.50.12780">
    <property type="entry name" value="N-terminal domain of ligase-like"/>
    <property type="match status" value="1"/>
</dbReference>
<dbReference type="InterPro" id="IPR020845">
    <property type="entry name" value="AMP-binding_CS"/>
</dbReference>
<dbReference type="Gene3D" id="3.30.300.30">
    <property type="match status" value="1"/>
</dbReference>
<dbReference type="PANTHER" id="PTHR24096:SF149">
    <property type="entry name" value="AMP-BINDING DOMAIN-CONTAINING PROTEIN-RELATED"/>
    <property type="match status" value="1"/>
</dbReference>
<keyword evidence="6" id="KW-1185">Reference proteome</keyword>
<dbReference type="SUPFAM" id="SSF56801">
    <property type="entry name" value="Acetyl-CoA synthetase-like"/>
    <property type="match status" value="1"/>
</dbReference>
<dbReference type="Pfam" id="PF00501">
    <property type="entry name" value="AMP-binding"/>
    <property type="match status" value="1"/>
</dbReference>
<organism evidence="5 6">
    <name type="scientific">Plectosphaerella plurivora</name>
    <dbReference type="NCBI Taxonomy" id="936078"/>
    <lineage>
        <taxon>Eukaryota</taxon>
        <taxon>Fungi</taxon>
        <taxon>Dikarya</taxon>
        <taxon>Ascomycota</taxon>
        <taxon>Pezizomycotina</taxon>
        <taxon>Sordariomycetes</taxon>
        <taxon>Hypocreomycetidae</taxon>
        <taxon>Glomerellales</taxon>
        <taxon>Plectosphaerellaceae</taxon>
        <taxon>Plectosphaerella</taxon>
    </lineage>
</organism>
<evidence type="ECO:0000259" key="4">
    <source>
        <dbReference type="Pfam" id="PF13193"/>
    </source>
</evidence>
<evidence type="ECO:0000256" key="2">
    <source>
        <dbReference type="ARBA" id="ARBA00022598"/>
    </source>
</evidence>
<dbReference type="Proteomes" id="UP000770015">
    <property type="component" value="Unassembled WGS sequence"/>
</dbReference>
<evidence type="ECO:0000256" key="1">
    <source>
        <dbReference type="ARBA" id="ARBA00006432"/>
    </source>
</evidence>
<dbReference type="GO" id="GO:0016405">
    <property type="term" value="F:CoA-ligase activity"/>
    <property type="evidence" value="ECO:0007669"/>
    <property type="project" value="TreeGrafter"/>
</dbReference>
<protein>
    <submittedName>
        <fullName evidence="5">Uncharacterized protein</fullName>
    </submittedName>
</protein>
<sequence length="543" mass="59343">MSTTGYCGPYLEPVWEFLFENAANSLSTERGFHDAGTGEFLSLSALRDAAIAASAALTQVCDLGPEDTMAIVSQNCIEYALIMMAASRVGAIVTTLPVGASSSELAYFFSTSRTKVVVASEEEFANVKTACGNVGILESRLLVFGDSSSRSTCFSKLVTVGGQREPSPYWKPMKRNNSCCAFLSFTSGTTGKPKAVMISHANIIGQLRQVCQMVPVQRNKAVLGILPFYHITGLIHLLHLPVLLGQDLILLRQFKMSTMLEAISRYKCDELWLVPPLLIRLLRDREAHNFDFSFVKQFNTGAAPLNAEIVDQLAQKFPKVALRQAWGMTETTSCVTITPPDLMSWDNAAKVGNLVPGTELRIVDPATGSDVARGDQGELWVKGPQVTMGYLDRDMETAETYMPDGFLRTGDIGRIDSEGFVTIHDRLKEMIKVRGHAVAPAELEDALLGHRAVADAAVVGIPDEYSGEIPKAFVVAKAASLESPETVHQLKELVRTTKARHKWLAGGVTFVKELPKSPSGKILRRKLKAQWIQGQGHNMKARL</sequence>
<dbReference type="OrthoDB" id="6509636at2759"/>
<evidence type="ECO:0000313" key="5">
    <source>
        <dbReference type="EMBL" id="KAH6677857.1"/>
    </source>
</evidence>
<proteinExistence type="inferred from homology"/>
<dbReference type="PANTHER" id="PTHR24096">
    <property type="entry name" value="LONG-CHAIN-FATTY-ACID--COA LIGASE"/>
    <property type="match status" value="1"/>
</dbReference>
<dbReference type="InterPro" id="IPR000873">
    <property type="entry name" value="AMP-dep_synth/lig_dom"/>
</dbReference>
<dbReference type="Pfam" id="PF13193">
    <property type="entry name" value="AMP-binding_C"/>
    <property type="match status" value="1"/>
</dbReference>
<gene>
    <name evidence="5" type="ORF">F5X68DRAFT_224037</name>
</gene>
<feature type="domain" description="AMP-binding enzyme C-terminal" evidence="4">
    <location>
        <begin position="442"/>
        <end position="521"/>
    </location>
</feature>
<dbReference type="PROSITE" id="PS00455">
    <property type="entry name" value="AMP_BINDING"/>
    <property type="match status" value="1"/>
</dbReference>
<dbReference type="AlphaFoldDB" id="A0A9P9A7U4"/>
<evidence type="ECO:0000259" key="3">
    <source>
        <dbReference type="Pfam" id="PF00501"/>
    </source>
</evidence>
<dbReference type="InterPro" id="IPR042099">
    <property type="entry name" value="ANL_N_sf"/>
</dbReference>
<keyword evidence="2" id="KW-0436">Ligase</keyword>
<accession>A0A9P9A7U4</accession>
<dbReference type="EMBL" id="JAGSXJ010000022">
    <property type="protein sequence ID" value="KAH6677857.1"/>
    <property type="molecule type" value="Genomic_DNA"/>
</dbReference>
<evidence type="ECO:0000313" key="6">
    <source>
        <dbReference type="Proteomes" id="UP000770015"/>
    </source>
</evidence>